<evidence type="ECO:0000313" key="1">
    <source>
        <dbReference type="WBParaSite" id="MCU_009996-RC"/>
    </source>
</evidence>
<organism evidence="1">
    <name type="scientific">Mesocestoides corti</name>
    <name type="common">Flatworm</name>
    <dbReference type="NCBI Taxonomy" id="53468"/>
    <lineage>
        <taxon>Eukaryota</taxon>
        <taxon>Metazoa</taxon>
        <taxon>Spiralia</taxon>
        <taxon>Lophotrochozoa</taxon>
        <taxon>Platyhelminthes</taxon>
        <taxon>Cestoda</taxon>
        <taxon>Eucestoda</taxon>
        <taxon>Cyclophyllidea</taxon>
        <taxon>Mesocestoididae</taxon>
        <taxon>Mesocestoides</taxon>
    </lineage>
</organism>
<proteinExistence type="predicted"/>
<dbReference type="WBParaSite" id="MCU_009996-RC">
    <property type="protein sequence ID" value="MCU_009996-RC"/>
    <property type="gene ID" value="MCU_009996"/>
</dbReference>
<protein>
    <submittedName>
        <fullName evidence="1">Transposase</fullName>
    </submittedName>
</protein>
<name>A0A5K3FRQ7_MESCO</name>
<accession>A0A5K3FRQ7</accession>
<reference evidence="1" key="1">
    <citation type="submission" date="2019-11" db="UniProtKB">
        <authorList>
            <consortium name="WormBaseParasite"/>
        </authorList>
    </citation>
    <scope>IDENTIFICATION</scope>
</reference>
<sequence>VLTTQTRFSFPTPDKYFTSFKLETSYDCTCSQMTLSNMEGLVNSFFVTDIHQCGGLCLSWPMSQFSTPLL</sequence>
<dbReference type="AlphaFoldDB" id="A0A5K3FRQ7"/>